<comment type="catalytic activity">
    <reaction evidence="1">
        <text>Exonucleolytic cleavage of poly(A) to 5'-AMP.</text>
        <dbReference type="EC" id="3.1.13.4"/>
    </reaction>
</comment>
<keyword evidence="9" id="KW-0269">Exonuclease</keyword>
<evidence type="ECO:0000256" key="13">
    <source>
        <dbReference type="SAM" id="Phobius"/>
    </source>
</evidence>
<dbReference type="FunFam" id="2.130.10.10:FF:000421">
    <property type="entry name" value="PAN2-PAN3 deadenylation complex catalytic subunit PAN2"/>
    <property type="match status" value="1"/>
</dbReference>
<feature type="region of interest" description="Disordered" evidence="12">
    <location>
        <begin position="129"/>
        <end position="196"/>
    </location>
</feature>
<evidence type="ECO:0000256" key="6">
    <source>
        <dbReference type="ARBA" id="ARBA00022771"/>
    </source>
</evidence>
<evidence type="ECO:0000256" key="11">
    <source>
        <dbReference type="PROSITE-ProRule" id="PRU00146"/>
    </source>
</evidence>
<dbReference type="InterPro" id="IPR036938">
    <property type="entry name" value="PAP2/HPO_sf"/>
</dbReference>
<dbReference type="InterPro" id="IPR012337">
    <property type="entry name" value="RNaseH-like_sf"/>
</dbReference>
<dbReference type="PROSITE" id="PS50235">
    <property type="entry name" value="USP_3"/>
    <property type="match status" value="1"/>
</dbReference>
<evidence type="ECO:0000313" key="16">
    <source>
        <dbReference type="EMBL" id="TGZ56720.1"/>
    </source>
</evidence>
<dbReference type="SUPFAM" id="SSF54001">
    <property type="entry name" value="Cysteine proteinases"/>
    <property type="match status" value="1"/>
</dbReference>
<dbReference type="InterPro" id="IPR028889">
    <property type="entry name" value="USP"/>
</dbReference>
<dbReference type="InterPro" id="IPR030843">
    <property type="entry name" value="PAN2"/>
</dbReference>
<keyword evidence="13" id="KW-0812">Transmembrane</keyword>
<evidence type="ECO:0000256" key="5">
    <source>
        <dbReference type="ARBA" id="ARBA00022723"/>
    </source>
</evidence>
<dbReference type="InterPro" id="IPR019787">
    <property type="entry name" value="Znf_PHD-finger"/>
</dbReference>
<evidence type="ECO:0000256" key="1">
    <source>
        <dbReference type="ARBA" id="ARBA00001663"/>
    </source>
</evidence>
<keyword evidence="2" id="KW-0963">Cytoplasm</keyword>
<feature type="domain" description="USP" evidence="15">
    <location>
        <begin position="1202"/>
        <end position="1753"/>
    </location>
</feature>
<dbReference type="InterPro" id="IPR036322">
    <property type="entry name" value="WD40_repeat_dom_sf"/>
</dbReference>
<dbReference type="EMBL" id="QBLH01000280">
    <property type="protein sequence ID" value="TGZ56720.1"/>
    <property type="molecule type" value="Genomic_DNA"/>
</dbReference>
<dbReference type="Pfam" id="PF13423">
    <property type="entry name" value="UCH_1"/>
    <property type="match status" value="1"/>
</dbReference>
<feature type="compositionally biased region" description="Basic and acidic residues" evidence="12">
    <location>
        <begin position="1602"/>
        <end position="1611"/>
    </location>
</feature>
<dbReference type="InterPro" id="IPR028881">
    <property type="entry name" value="PAN2_UCH_dom"/>
</dbReference>
<keyword evidence="7" id="KW-0378">Hydrolase</keyword>
<dbReference type="PANTHER" id="PTHR15728">
    <property type="entry name" value="DEADENYLATION COMPLEX CATALYTIC SUBUNIT PAN2"/>
    <property type="match status" value="1"/>
</dbReference>
<dbReference type="InterPro" id="IPR048841">
    <property type="entry name" value="PAN2_N"/>
</dbReference>
<feature type="non-terminal residue" evidence="16">
    <location>
        <position position="2356"/>
    </location>
</feature>
<feature type="non-terminal residue" evidence="16">
    <location>
        <position position="1"/>
    </location>
</feature>
<keyword evidence="8" id="KW-0862">Zinc</keyword>
<evidence type="ECO:0000259" key="15">
    <source>
        <dbReference type="PROSITE" id="PS50235"/>
    </source>
</evidence>
<dbReference type="Pfam" id="PF20770">
    <property type="entry name" value="PAN2_N"/>
    <property type="match status" value="1"/>
</dbReference>
<evidence type="ECO:0000259" key="14">
    <source>
        <dbReference type="PROSITE" id="PS50016"/>
    </source>
</evidence>
<feature type="region of interest" description="Disordered" evidence="12">
    <location>
        <begin position="64"/>
        <end position="106"/>
    </location>
</feature>
<feature type="compositionally biased region" description="Polar residues" evidence="12">
    <location>
        <begin position="179"/>
        <end position="190"/>
    </location>
</feature>
<feature type="transmembrane region" description="Helical" evidence="13">
    <location>
        <begin position="644"/>
        <end position="662"/>
    </location>
</feature>
<dbReference type="InterPro" id="IPR036397">
    <property type="entry name" value="RNaseH_sf"/>
</dbReference>
<feature type="compositionally biased region" description="Basic and acidic residues" evidence="12">
    <location>
        <begin position="129"/>
        <end position="151"/>
    </location>
</feature>
<sequence>ASDSPKLKQQLQQQDCVKKEECYEISSATRTTPSAGCLGGSASPPTVEVTCNDGVVVVVVVVDGGQQERDSPEVAAPTSTTVENDVKEEPKSNDVQKTTSNLKRSVKAEHKQRLFARMDDRMDIEIKFEDYQQSGKDEREKREETGQRSSEDREDEDAGRSSSTSPTPSNRARKVFDPSDNNLTQDSVTKPTVKDGPCRQCSLCVKEKQEALVACRDCTVRTHPSCICSPEELIQKANSNWQCARCTVTCIVCCKTSDAINNVLYMYTSATMTEEKRLSLGINVSILLILTIFGVLLSLPLRLLFDTNYSDQNRDESGASGPGGGREAVIPMVHRKLRCCPNLQYEARLMSKRRIGEEMKESAEEILKSRQMKSVTVAGHILVTMLLVSVIAALVEVLRIRFAREKDSSRAGTIISRRSSSNVVDISAPRRPTSRELIRSQKSFEIPGGMHHSAMRLLGARPPPLIRRSSFPIPQAKKAATSSLCGTPIYINPLNFYVGDQTNRLDKRQVPAVLREALAVDVYLTDEFVKLVEKILPLRQLKVHYKVLEISCHGIPWLATSLVLIWVLNSKSLYQMQINLLLGLLLDIILVTVLKAATRRRRPTVNDDPFAIGPDKYAFPSGHASRAAFVVYFFFYLWPVPWLYTPPLLAWLFSVCVSRLMMRRHHILDVVAGVLLESPRIMDYPVLGHYDPTVEATDHGGGAVEEEQQELLWEIPGEECNYVVPGDEYVPATEQFGEDFAGAEFHETRTLLADGGDRFGVSTATFDTVEELMWMGNQGGHVTSYYGPGLQKYTSFQVHATQEIRHIHTVDEGILVLTQSQLRCQLRRGIPIFTHTSVNMNDMQCMLQISPNRLLMGGHQDKIIDFNLTRGKETGLVDVDENGCAILRQHSRLICAGNPVGRIDLRDPNTLSVEHTLDTHSGSLSDFDVQGNYLVTCGFSNSRQGLTVDRFLMAYDLRQMRALSPVTTMVYPLLLKFLPSYSSRLAVVSPLGQMQLLDTIYANVQPSMTCLYQVATGGAAILSFDVASTSQCLCFGDLAGSIHLMSTNNPEPQFNTFSRPTEFADPIETIPSIPFDDDVTPYSTIPMVYSDQPLLSDWPEEYLKKIYRKTPPIDPEILRTMKMQGTIGYAPNPQAFRRNQIPYNLEKRWGLVAKPFAGDSRSKTDDGTFVAIPKRYRKIELKYSRLGYDDFDFDQYNRTSFCGLEATLPNSYCNAMLQLLYYCEPVRVAMLSHSCQREFCLSCELGFLFHMLDTSRGFPCQAANFLRAFRTVREASALGLILNDPESKKKINLIVLIQSWNRFILHQIHYEIVETRKRQKEEEAARLKSGSKYPPFVYNEQDFPSILEDLGSRYRSHDDERKKKRKEEDGKYMWITSKDKTTKKSAEENEVRDDESEISRLFGSEQMHIHRCLKCGQEATKHSIMLLCNLIYPEIVNPSEEVPFTNVLARSLKPEIVTPAWCENCHRYPSTLQSRQLTTLPQILALNCGLDTQQDKAFWQNQMDIVVQNVLTGKESSPNSSPVPVTAKLCRYGNNCTRTGCRFRHIGRDSETEKLLNTSSSTPSTSSTAPVTSPPSHLYYLHSWIPHNIEISLKENGEMSVKKISEPKTESNNDTSVQTSVMENGQDDKTVKVISENAGDNGEENVENCSIVSNVEDSEAVKSTNPEITCNPQTIQYGLSAVVCYIDDKNNEERRNIVALLKVGPNYHKRSGGNAVSQWYIFNDFCIQPVTPQEAVWFNLDWKVPCVLHYTAIPAPEPTQFVSPLTYDVFGEDKCIARSGGTKVITFTPLSSDEMPKKGELVGIDAEFVTLNQEESELRSDGKMSTIKPSHMSVARITCIRGQGPLEGKAFIDDYISTQEQVVDYLTKFSGIQPGDLDANFSSKHLTTLKSTYQKLRFLVDNGIIFVGHGLKNDFRVINLVVPPEQIIDTVLLFHLPHHRMVSLRFLTWHFLGKNIQSETHDSAEDARAALELYRKYKELESSGTLTEALKELYEKSKLCLQTTSSESTRCAYDSIWYSQKVESFDRRKVDSGDPCLVILALLEVTVSIQRLSLWSVGGPVPLEETTLKRIIIPAQADRTTTHIGIMSGVEGAALGSMFVVTSSLLMTCSAGVPMNGCFVTRATSFVDTFTFSLRATSFKVLASTRYLALIQTSWSFFNGPNTHRNITHFAASHGGTDPSKYLPTLDLTLSCKLGMQMLSEPQFFLIERVSFLEVVAPRTGLSGILGSRRRLSGIRSSSRLIRISASNDVSLSRMFGITKNNLGFFVFFTSSTYCILKLCLVRTPSPEYLKQALSGKHVTLVLSESVQFLSSKEINLDSESKTTLYEFKCPTRSFVSGFCSEPESVKMSNCEDGST</sequence>
<dbReference type="Proteomes" id="UP000310200">
    <property type="component" value="Unassembled WGS sequence"/>
</dbReference>
<dbReference type="SUPFAM" id="SSF50978">
    <property type="entry name" value="WD40 repeat-like"/>
    <property type="match status" value="1"/>
</dbReference>
<dbReference type="InterPro" id="IPR038765">
    <property type="entry name" value="Papain-like_cys_pep_sf"/>
</dbReference>
<dbReference type="GO" id="GO:0031251">
    <property type="term" value="C:PAN complex"/>
    <property type="evidence" value="ECO:0007669"/>
    <property type="project" value="InterPro"/>
</dbReference>
<dbReference type="Gene3D" id="1.20.144.10">
    <property type="entry name" value="Phosphatidic acid phosphatase type 2/haloperoxidase"/>
    <property type="match status" value="1"/>
</dbReference>
<keyword evidence="10" id="KW-0539">Nucleus</keyword>
<name>A0A4S2L2D4_9HYME</name>
<evidence type="ECO:0000256" key="10">
    <source>
        <dbReference type="ARBA" id="ARBA00023242"/>
    </source>
</evidence>
<dbReference type="PANTHER" id="PTHR15728:SF0">
    <property type="entry name" value="PAN2-PAN3 DEADENYLATION COMPLEX CATALYTIC SUBUNIT PAN2"/>
    <property type="match status" value="1"/>
</dbReference>
<dbReference type="SUPFAM" id="SSF48317">
    <property type="entry name" value="Acid phosphatase/Vanadium-dependent haloperoxidase"/>
    <property type="match status" value="1"/>
</dbReference>
<feature type="region of interest" description="Disordered" evidence="12">
    <location>
        <begin position="1552"/>
        <end position="1573"/>
    </location>
</feature>
<keyword evidence="4" id="KW-0540">Nuclease</keyword>
<feature type="transmembrane region" description="Helical" evidence="13">
    <location>
        <begin position="377"/>
        <end position="398"/>
    </location>
</feature>
<dbReference type="Pfam" id="PF00929">
    <property type="entry name" value="RNase_T"/>
    <property type="match status" value="1"/>
</dbReference>
<keyword evidence="17" id="KW-1185">Reference proteome</keyword>
<dbReference type="SUPFAM" id="SSF53098">
    <property type="entry name" value="Ribonuclease H-like"/>
    <property type="match status" value="1"/>
</dbReference>
<dbReference type="PROSITE" id="PS50016">
    <property type="entry name" value="ZF_PHD_2"/>
    <property type="match status" value="1"/>
</dbReference>
<organism evidence="16 17">
    <name type="scientific">Temnothorax longispinosus</name>
    <dbReference type="NCBI Taxonomy" id="300112"/>
    <lineage>
        <taxon>Eukaryota</taxon>
        <taxon>Metazoa</taxon>
        <taxon>Ecdysozoa</taxon>
        <taxon>Arthropoda</taxon>
        <taxon>Hexapoda</taxon>
        <taxon>Insecta</taxon>
        <taxon>Pterygota</taxon>
        <taxon>Neoptera</taxon>
        <taxon>Endopterygota</taxon>
        <taxon>Hymenoptera</taxon>
        <taxon>Apocrita</taxon>
        <taxon>Aculeata</taxon>
        <taxon>Formicoidea</taxon>
        <taxon>Formicidae</taxon>
        <taxon>Myrmicinae</taxon>
        <taxon>Temnothorax</taxon>
    </lineage>
</organism>
<dbReference type="GO" id="GO:0004535">
    <property type="term" value="F:poly(A)-specific ribonuclease activity"/>
    <property type="evidence" value="ECO:0007669"/>
    <property type="project" value="UniProtKB-EC"/>
</dbReference>
<feature type="region of interest" description="Disordered" evidence="12">
    <location>
        <begin position="1602"/>
        <end position="1630"/>
    </location>
</feature>
<evidence type="ECO:0000256" key="7">
    <source>
        <dbReference type="ARBA" id="ARBA00022801"/>
    </source>
</evidence>
<feature type="compositionally biased region" description="Low complexity" evidence="12">
    <location>
        <begin position="1558"/>
        <end position="1573"/>
    </location>
</feature>
<feature type="domain" description="PHD-type" evidence="14">
    <location>
        <begin position="198"/>
        <end position="249"/>
    </location>
</feature>
<protein>
    <submittedName>
        <fullName evidence="16">PAN2-PAN3 deadenylation complex catalytic subunit PAN2</fullName>
    </submittedName>
</protein>
<keyword evidence="13" id="KW-1133">Transmembrane helix</keyword>
<keyword evidence="6 11" id="KW-0863">Zinc-finger</keyword>
<dbReference type="InterPro" id="IPR015943">
    <property type="entry name" value="WD40/YVTN_repeat-like_dom_sf"/>
</dbReference>
<dbReference type="Pfam" id="PF01569">
    <property type="entry name" value="PAP2"/>
    <property type="match status" value="1"/>
</dbReference>
<dbReference type="InterPro" id="IPR013520">
    <property type="entry name" value="Ribonucl_H"/>
</dbReference>
<evidence type="ECO:0000256" key="4">
    <source>
        <dbReference type="ARBA" id="ARBA00022722"/>
    </source>
</evidence>
<comment type="caution">
    <text evidence="16">The sequence shown here is derived from an EMBL/GenBank/DDBJ whole genome shotgun (WGS) entry which is preliminary data.</text>
</comment>
<evidence type="ECO:0000256" key="12">
    <source>
        <dbReference type="SAM" id="MobiDB-lite"/>
    </source>
</evidence>
<dbReference type="GO" id="GO:0006397">
    <property type="term" value="P:mRNA processing"/>
    <property type="evidence" value="ECO:0007669"/>
    <property type="project" value="UniProtKB-KW"/>
</dbReference>
<dbReference type="Gene3D" id="3.30.420.10">
    <property type="entry name" value="Ribonuclease H-like superfamily/Ribonuclease H"/>
    <property type="match status" value="1"/>
</dbReference>
<accession>A0A4S2L2D4</accession>
<feature type="transmembrane region" description="Helical" evidence="13">
    <location>
        <begin position="280"/>
        <end position="301"/>
    </location>
</feature>
<evidence type="ECO:0000313" key="17">
    <source>
        <dbReference type="Proteomes" id="UP000310200"/>
    </source>
</evidence>
<feature type="compositionally biased region" description="Polar residues" evidence="12">
    <location>
        <begin position="1612"/>
        <end position="1623"/>
    </location>
</feature>
<dbReference type="InterPro" id="IPR050785">
    <property type="entry name" value="PAN2-PAN3_catalytic_subunit"/>
</dbReference>
<evidence type="ECO:0000256" key="8">
    <source>
        <dbReference type="ARBA" id="ARBA00022833"/>
    </source>
</evidence>
<feature type="transmembrane region" description="Helical" evidence="13">
    <location>
        <begin position="547"/>
        <end position="568"/>
    </location>
</feature>
<dbReference type="HAMAP" id="MF_03182">
    <property type="entry name" value="PAN2"/>
    <property type="match status" value="1"/>
</dbReference>
<feature type="transmembrane region" description="Helical" evidence="13">
    <location>
        <begin position="574"/>
        <end position="597"/>
    </location>
</feature>
<dbReference type="CDD" id="cd06143">
    <property type="entry name" value="PAN2_exo"/>
    <property type="match status" value="1"/>
</dbReference>
<dbReference type="CDD" id="cd03391">
    <property type="entry name" value="PAP2_containing_2_like"/>
    <property type="match status" value="1"/>
</dbReference>
<dbReference type="GO" id="GO:0000289">
    <property type="term" value="P:nuclear-transcribed mRNA poly(A) tail shortening"/>
    <property type="evidence" value="ECO:0007669"/>
    <property type="project" value="InterPro"/>
</dbReference>
<evidence type="ECO:0000256" key="3">
    <source>
        <dbReference type="ARBA" id="ARBA00022664"/>
    </source>
</evidence>
<keyword evidence="5" id="KW-0479">Metal-binding</keyword>
<dbReference type="SMART" id="SM00014">
    <property type="entry name" value="acidPPc"/>
    <property type="match status" value="1"/>
</dbReference>
<keyword evidence="13" id="KW-0472">Membrane</keyword>
<feature type="compositionally biased region" description="Basic and acidic residues" evidence="12">
    <location>
        <begin position="84"/>
        <end position="94"/>
    </location>
</feature>
<gene>
    <name evidence="16" type="ORF">DBV15_08133</name>
</gene>
<dbReference type="GO" id="GO:0000932">
    <property type="term" value="C:P-body"/>
    <property type="evidence" value="ECO:0007669"/>
    <property type="project" value="TreeGrafter"/>
</dbReference>
<dbReference type="Gene3D" id="2.130.10.10">
    <property type="entry name" value="YVTN repeat-like/Quinoprotein amine dehydrogenase"/>
    <property type="match status" value="1"/>
</dbReference>
<dbReference type="STRING" id="300112.A0A4S2L2D4"/>
<dbReference type="FunFam" id="3.30.420.10:FF:000011">
    <property type="entry name" value="PAN2-PAN3 deadenylation complex catalytic subunit PAN2"/>
    <property type="match status" value="1"/>
</dbReference>
<dbReference type="GO" id="GO:0003676">
    <property type="term" value="F:nucleic acid binding"/>
    <property type="evidence" value="ECO:0007669"/>
    <property type="project" value="InterPro"/>
</dbReference>
<keyword evidence="3" id="KW-0507">mRNA processing</keyword>
<evidence type="ECO:0000256" key="2">
    <source>
        <dbReference type="ARBA" id="ARBA00022490"/>
    </source>
</evidence>
<evidence type="ECO:0000256" key="9">
    <source>
        <dbReference type="ARBA" id="ARBA00022839"/>
    </source>
</evidence>
<dbReference type="GO" id="GO:0008270">
    <property type="term" value="F:zinc ion binding"/>
    <property type="evidence" value="ECO:0007669"/>
    <property type="project" value="UniProtKB-KW"/>
</dbReference>
<proteinExistence type="inferred from homology"/>
<dbReference type="Gene3D" id="3.90.70.10">
    <property type="entry name" value="Cysteine proteinases"/>
    <property type="match status" value="1"/>
</dbReference>
<dbReference type="InterPro" id="IPR000326">
    <property type="entry name" value="PAP2/HPO"/>
</dbReference>
<dbReference type="SMART" id="SM00479">
    <property type="entry name" value="EXOIII"/>
    <property type="match status" value="1"/>
</dbReference>
<reference evidence="16 17" key="1">
    <citation type="journal article" date="2019" name="Philos. Trans. R. Soc. Lond., B, Biol. Sci.">
        <title>Ant behaviour and brain gene expression of defending hosts depend on the ecological success of the intruding social parasite.</title>
        <authorList>
            <person name="Kaur R."/>
            <person name="Stoldt M."/>
            <person name="Jongepier E."/>
            <person name="Feldmeyer B."/>
            <person name="Menzel F."/>
            <person name="Bornberg-Bauer E."/>
            <person name="Foitzik S."/>
        </authorList>
    </citation>
    <scope>NUCLEOTIDE SEQUENCE [LARGE SCALE GENOMIC DNA]</scope>
    <source>
        <tissue evidence="16">Whole body</tissue>
    </source>
</reference>